<dbReference type="SMART" id="SM00316">
    <property type="entry name" value="S1"/>
    <property type="match status" value="3"/>
</dbReference>
<dbReference type="PRINTS" id="PR00681">
    <property type="entry name" value="RIBOSOMALS1"/>
</dbReference>
<evidence type="ECO:0000256" key="1">
    <source>
        <dbReference type="ARBA" id="ARBA00006767"/>
    </source>
</evidence>
<feature type="compositionally biased region" description="Polar residues" evidence="5">
    <location>
        <begin position="32"/>
        <end position="45"/>
    </location>
</feature>
<protein>
    <submittedName>
        <fullName evidence="7">30S ribosomal protein S1</fullName>
    </submittedName>
</protein>
<evidence type="ECO:0000256" key="2">
    <source>
        <dbReference type="ARBA" id="ARBA00022980"/>
    </source>
</evidence>
<sequence length="340" mass="37696">MPYRPEDLELDEGYWRALLEEVEKLPIPPTQSPSHQPTLQASAHSTPAEEMPRPAGVASESTPAWAALQEAMAQSTLLSVEVIGYNRGGLIVHYQGMRGFVPCSHLKAISPDMDEPTRRAALADHIGRHLNVRVIELDPKLNRVVFSTRARPTDAESAPPEIPPLLRQIRPGETRRGVVTNLTHFGAFVDLGGYEGLVHVSELSWSRVNHPRDLLRIGQEVNVYVISVSPEEGRIALSLKRAQANPWETIEQRYHVGQIVHGTVTNVVTFGAFVKVENDLEGLVHISEMAEGNFMHPRNIVNEGDRVVARVIAVDSQHRRLALSMRGVFADRQAEGENGK</sequence>
<evidence type="ECO:0000256" key="3">
    <source>
        <dbReference type="ARBA" id="ARBA00023274"/>
    </source>
</evidence>
<dbReference type="GO" id="GO:0005737">
    <property type="term" value="C:cytoplasm"/>
    <property type="evidence" value="ECO:0007669"/>
    <property type="project" value="UniProtKB-ARBA"/>
</dbReference>
<feature type="domain" description="S1 motif" evidence="6">
    <location>
        <begin position="75"/>
        <end position="149"/>
    </location>
</feature>
<dbReference type="AlphaFoldDB" id="A0A2M8QAM5"/>
<dbReference type="InterPro" id="IPR012340">
    <property type="entry name" value="NA-bd_OB-fold"/>
</dbReference>
<dbReference type="InterPro" id="IPR003029">
    <property type="entry name" value="S1_domain"/>
</dbReference>
<dbReference type="FunFam" id="2.40.50.140:FF:000051">
    <property type="entry name" value="RNA-binding transcriptional accessory protein"/>
    <property type="match status" value="1"/>
</dbReference>
<comment type="function">
    <text evidence="4">Binds mRNA; thus facilitating recognition of the initiation point. It is needed to translate mRNA with a short Shine-Dalgarno (SD) purine-rich sequence.</text>
</comment>
<dbReference type="CDD" id="cd04465">
    <property type="entry name" value="S1_RPS1_repeat_ec2_hs2"/>
    <property type="match status" value="1"/>
</dbReference>
<dbReference type="Proteomes" id="UP000230790">
    <property type="component" value="Unassembled WGS sequence"/>
</dbReference>
<keyword evidence="3" id="KW-0687">Ribonucleoprotein</keyword>
<dbReference type="GO" id="GO:0005840">
    <property type="term" value="C:ribosome"/>
    <property type="evidence" value="ECO:0007669"/>
    <property type="project" value="UniProtKB-KW"/>
</dbReference>
<proteinExistence type="inferred from homology"/>
<evidence type="ECO:0000313" key="8">
    <source>
        <dbReference type="Proteomes" id="UP000230790"/>
    </source>
</evidence>
<accession>A0A2M8QAM5</accession>
<evidence type="ECO:0000256" key="4">
    <source>
        <dbReference type="ARBA" id="ARBA00025604"/>
    </source>
</evidence>
<evidence type="ECO:0000313" key="7">
    <source>
        <dbReference type="EMBL" id="PJF46849.1"/>
    </source>
</evidence>
<dbReference type="Gene3D" id="2.40.50.140">
    <property type="entry name" value="Nucleic acid-binding proteins"/>
    <property type="match status" value="3"/>
</dbReference>
<feature type="domain" description="S1 motif" evidence="6">
    <location>
        <begin position="172"/>
        <end position="240"/>
    </location>
</feature>
<reference evidence="7 8" key="1">
    <citation type="submission" date="2017-11" db="EMBL/GenBank/DDBJ databases">
        <title>Evolution of Phototrophy in the Chloroflexi Phylum Driven by Horizontal Gene Transfer.</title>
        <authorList>
            <person name="Ward L.M."/>
            <person name="Hemp J."/>
            <person name="Shih P.M."/>
            <person name="Mcglynn S.E."/>
            <person name="Fischer W."/>
        </authorList>
    </citation>
    <scope>NUCLEOTIDE SEQUENCE [LARGE SCALE GENOMIC DNA]</scope>
    <source>
        <strain evidence="7">JP3_7</strain>
    </source>
</reference>
<gene>
    <name evidence="7" type="ORF">CUN48_11715</name>
</gene>
<dbReference type="GO" id="GO:0003735">
    <property type="term" value="F:structural constituent of ribosome"/>
    <property type="evidence" value="ECO:0007669"/>
    <property type="project" value="TreeGrafter"/>
</dbReference>
<name>A0A2M8QAM5_9CHLR</name>
<dbReference type="EMBL" id="PGTN01000088">
    <property type="protein sequence ID" value="PJF46849.1"/>
    <property type="molecule type" value="Genomic_DNA"/>
</dbReference>
<organism evidence="7 8">
    <name type="scientific">Candidatus Thermofonsia Clade 3 bacterium</name>
    <dbReference type="NCBI Taxonomy" id="2364212"/>
    <lineage>
        <taxon>Bacteria</taxon>
        <taxon>Bacillati</taxon>
        <taxon>Chloroflexota</taxon>
        <taxon>Candidatus Thermofontia</taxon>
        <taxon>Candidatus Thermofonsia Clade 3</taxon>
    </lineage>
</organism>
<dbReference type="PANTHER" id="PTHR10724:SF7">
    <property type="entry name" value="SMALL RIBOSOMAL SUBUNIT PROTEIN BS1C"/>
    <property type="match status" value="1"/>
</dbReference>
<dbReference type="PANTHER" id="PTHR10724">
    <property type="entry name" value="30S RIBOSOMAL PROTEIN S1"/>
    <property type="match status" value="1"/>
</dbReference>
<dbReference type="Pfam" id="PF00575">
    <property type="entry name" value="S1"/>
    <property type="match status" value="3"/>
</dbReference>
<dbReference type="GO" id="GO:0006412">
    <property type="term" value="P:translation"/>
    <property type="evidence" value="ECO:0007669"/>
    <property type="project" value="TreeGrafter"/>
</dbReference>
<dbReference type="FunFam" id="2.40.50.140:FF:000103">
    <property type="entry name" value="protein RRP5 homolog"/>
    <property type="match status" value="1"/>
</dbReference>
<feature type="domain" description="S1 motif" evidence="6">
    <location>
        <begin position="257"/>
        <end position="326"/>
    </location>
</feature>
<evidence type="ECO:0000256" key="5">
    <source>
        <dbReference type="SAM" id="MobiDB-lite"/>
    </source>
</evidence>
<comment type="caution">
    <text evidence="7">The sequence shown here is derived from an EMBL/GenBank/DDBJ whole genome shotgun (WGS) entry which is preliminary data.</text>
</comment>
<dbReference type="InterPro" id="IPR035104">
    <property type="entry name" value="Ribosomal_protein_S1-like"/>
</dbReference>
<comment type="similarity">
    <text evidence="1">Belongs to the bacterial ribosomal protein bS1 family.</text>
</comment>
<dbReference type="SUPFAM" id="SSF50249">
    <property type="entry name" value="Nucleic acid-binding proteins"/>
    <property type="match status" value="3"/>
</dbReference>
<keyword evidence="2 7" id="KW-0689">Ribosomal protein</keyword>
<evidence type="ECO:0000259" key="6">
    <source>
        <dbReference type="PROSITE" id="PS50126"/>
    </source>
</evidence>
<dbReference type="GO" id="GO:0003729">
    <property type="term" value="F:mRNA binding"/>
    <property type="evidence" value="ECO:0007669"/>
    <property type="project" value="TreeGrafter"/>
</dbReference>
<dbReference type="InterPro" id="IPR050437">
    <property type="entry name" value="Ribos_protein_bS1-like"/>
</dbReference>
<dbReference type="PROSITE" id="PS50126">
    <property type="entry name" value="S1"/>
    <property type="match status" value="3"/>
</dbReference>
<feature type="region of interest" description="Disordered" evidence="5">
    <location>
        <begin position="27"/>
        <end position="62"/>
    </location>
</feature>
<dbReference type="CDD" id="cd05688">
    <property type="entry name" value="S1_RPS1_repeat_ec3"/>
    <property type="match status" value="1"/>
</dbReference>